<keyword evidence="2" id="KW-1185">Reference proteome</keyword>
<proteinExistence type="predicted"/>
<gene>
    <name evidence="1" type="ORF">SCALOS_LOCUS8029</name>
</gene>
<accession>A0ACA9N8S1</accession>
<feature type="non-terminal residue" evidence="1">
    <location>
        <position position="1"/>
    </location>
</feature>
<protein>
    <submittedName>
        <fullName evidence="1">4224_t:CDS:1</fullName>
    </submittedName>
</protein>
<evidence type="ECO:0000313" key="1">
    <source>
        <dbReference type="EMBL" id="CAG8632826.1"/>
    </source>
</evidence>
<organism evidence="1 2">
    <name type="scientific">Scutellospora calospora</name>
    <dbReference type="NCBI Taxonomy" id="85575"/>
    <lineage>
        <taxon>Eukaryota</taxon>
        <taxon>Fungi</taxon>
        <taxon>Fungi incertae sedis</taxon>
        <taxon>Mucoromycota</taxon>
        <taxon>Glomeromycotina</taxon>
        <taxon>Glomeromycetes</taxon>
        <taxon>Diversisporales</taxon>
        <taxon>Gigasporaceae</taxon>
        <taxon>Scutellospora</taxon>
    </lineage>
</organism>
<comment type="caution">
    <text evidence="1">The sequence shown here is derived from an EMBL/GenBank/DDBJ whole genome shotgun (WGS) entry which is preliminary data.</text>
</comment>
<reference evidence="1" key="1">
    <citation type="submission" date="2021-06" db="EMBL/GenBank/DDBJ databases">
        <authorList>
            <person name="Kallberg Y."/>
            <person name="Tangrot J."/>
            <person name="Rosling A."/>
        </authorList>
    </citation>
    <scope>NUCLEOTIDE SEQUENCE</scope>
    <source>
        <strain evidence="1">AU212A</strain>
    </source>
</reference>
<dbReference type="EMBL" id="CAJVPM010020038">
    <property type="protein sequence ID" value="CAG8632826.1"/>
    <property type="molecule type" value="Genomic_DNA"/>
</dbReference>
<name>A0ACA9N8S1_9GLOM</name>
<evidence type="ECO:0000313" key="2">
    <source>
        <dbReference type="Proteomes" id="UP000789860"/>
    </source>
</evidence>
<sequence length="155" mass="16913">SASGITEGGRTGITSLTVSFFFFISLFFAPIFASIPPWASGPALVVIGSMMTKSIKDINWEYIGDSVPSFLTIAIMPLTYNVAYGLIAGIVSYIVINTFAWLLEKASFGRISHDKSNKELWGDFTTGQNKGELFPPWIMAVGYKIRGVVNAKKCI</sequence>
<dbReference type="Proteomes" id="UP000789860">
    <property type="component" value="Unassembled WGS sequence"/>
</dbReference>